<evidence type="ECO:0000313" key="3">
    <source>
        <dbReference type="Proteomes" id="UP000247810"/>
    </source>
</evidence>
<dbReference type="OrthoDB" id="8300194at2759"/>
<proteinExistence type="predicted"/>
<gene>
    <name evidence="2" type="ORF">BO71DRAFT_442325</name>
</gene>
<evidence type="ECO:0000259" key="1">
    <source>
        <dbReference type="Pfam" id="PF01636"/>
    </source>
</evidence>
<protein>
    <recommendedName>
        <fullName evidence="1">Aminoglycoside phosphotransferase domain-containing protein</fullName>
    </recommendedName>
</protein>
<dbReference type="VEuPathDB" id="FungiDB:BO71DRAFT_442325"/>
<reference evidence="2 3" key="1">
    <citation type="submission" date="2018-02" db="EMBL/GenBank/DDBJ databases">
        <title>The genomes of Aspergillus section Nigri reveals drivers in fungal speciation.</title>
        <authorList>
            <consortium name="DOE Joint Genome Institute"/>
            <person name="Vesth T.C."/>
            <person name="Nybo J."/>
            <person name="Theobald S."/>
            <person name="Brandl J."/>
            <person name="Frisvad J.C."/>
            <person name="Nielsen K.F."/>
            <person name="Lyhne E.K."/>
            <person name="Kogle M.E."/>
            <person name="Kuo A."/>
            <person name="Riley R."/>
            <person name="Clum A."/>
            <person name="Nolan M."/>
            <person name="Lipzen A."/>
            <person name="Salamov A."/>
            <person name="Henrissat B."/>
            <person name="Wiebenga A."/>
            <person name="De vries R.P."/>
            <person name="Grigoriev I.V."/>
            <person name="Mortensen U.H."/>
            <person name="Andersen M.R."/>
            <person name="Baker S.E."/>
        </authorList>
    </citation>
    <scope>NUCLEOTIDE SEQUENCE [LARGE SCALE GENOMIC DNA]</scope>
    <source>
        <strain evidence="2 3">CBS 707.79</strain>
    </source>
</reference>
<organism evidence="2 3">
    <name type="scientific">Aspergillus ellipticus CBS 707.79</name>
    <dbReference type="NCBI Taxonomy" id="1448320"/>
    <lineage>
        <taxon>Eukaryota</taxon>
        <taxon>Fungi</taxon>
        <taxon>Dikarya</taxon>
        <taxon>Ascomycota</taxon>
        <taxon>Pezizomycotina</taxon>
        <taxon>Eurotiomycetes</taxon>
        <taxon>Eurotiomycetidae</taxon>
        <taxon>Eurotiales</taxon>
        <taxon>Aspergillaceae</taxon>
        <taxon>Aspergillus</taxon>
        <taxon>Aspergillus subgen. Circumdati</taxon>
    </lineage>
</organism>
<evidence type="ECO:0000313" key="2">
    <source>
        <dbReference type="EMBL" id="PYH92597.1"/>
    </source>
</evidence>
<feature type="domain" description="Aminoglycoside phosphotransferase" evidence="1">
    <location>
        <begin position="90"/>
        <end position="273"/>
    </location>
</feature>
<dbReference type="InterPro" id="IPR002575">
    <property type="entry name" value="Aminoglycoside_PTrfase"/>
</dbReference>
<dbReference type="Proteomes" id="UP000247810">
    <property type="component" value="Unassembled WGS sequence"/>
</dbReference>
<dbReference type="AlphaFoldDB" id="A0A319DEB0"/>
<dbReference type="PANTHER" id="PTHR21310">
    <property type="entry name" value="AMINOGLYCOSIDE PHOSPHOTRANSFERASE-RELATED-RELATED"/>
    <property type="match status" value="1"/>
</dbReference>
<dbReference type="STRING" id="1448320.A0A319DEB0"/>
<dbReference type="Gene3D" id="3.90.1200.10">
    <property type="match status" value="1"/>
</dbReference>
<dbReference type="Pfam" id="PF01636">
    <property type="entry name" value="APH"/>
    <property type="match status" value="1"/>
</dbReference>
<name>A0A319DEB0_9EURO</name>
<dbReference type="InterPro" id="IPR051678">
    <property type="entry name" value="AGP_Transferase"/>
</dbReference>
<dbReference type="InterPro" id="IPR011009">
    <property type="entry name" value="Kinase-like_dom_sf"/>
</dbReference>
<accession>A0A319DEB0</accession>
<dbReference type="SUPFAM" id="SSF56112">
    <property type="entry name" value="Protein kinase-like (PK-like)"/>
    <property type="match status" value="1"/>
</dbReference>
<sequence length="320" mass="35574">MSGPSPPTASESEHPRADLLERICHILDTATDSSSIQFTPSLAQTRPPIVPKEDILNARDYSPNRINGCYILELSASTLLKVGPAHRVQMGEAEAMILVRNQTSVPVPRVLNAYSIAEIGFILMEKLPGVQLDDCWDGLPRALKESLSCQLRDYVARWRQIQGPFYGTVDGGPCLDVVFQHSWENVRSRYGPFASRSAFNEGMVQALRNSRPGGRLTKRDERFADRLLASGSGEEGGGEEMMVLTHGDLHPSNILVQDGVITGIVDWGAAGYSVSEREYFCLRWSALDPEWIELSTSILPSDGYDFWKEVNYQMMAYTCI</sequence>
<dbReference type="PANTHER" id="PTHR21310:SF48">
    <property type="entry name" value="AMINOGLYCOSIDE PHOSPHOTRANSFERASE DOMAIN-CONTAINING PROTEIN"/>
    <property type="match status" value="1"/>
</dbReference>
<keyword evidence="3" id="KW-1185">Reference proteome</keyword>
<dbReference type="EMBL" id="KZ825912">
    <property type="protein sequence ID" value="PYH92597.1"/>
    <property type="molecule type" value="Genomic_DNA"/>
</dbReference>